<dbReference type="InterPro" id="IPR052196">
    <property type="entry name" value="Bact_Kbp"/>
</dbReference>
<sequence length="340" mass="39011">MRTQSKSRRIRKLVTAGLCAALVMFFITSANAGIEEHIIETETGFYYTVQKGDTLWDLSEEFSDSPWQWPDLWHYNPQIPNPHWIYPGQKIRIYKKSFGDKKRQETEPTREEIEQYFTYTPIRTVGFVRKQPVETLGTLALERHDHNLLSTGDKVYIRPEAYGDIDKGERYLIYRMKGAVDDPSTNQYIGDQYLLTGVLKITDSQPDFAAGRIVEAFHDIQKNDKIMPLMDRKADIRLKPGIENLNASLMKSEEDWNFIGQDTIAFINKGRDDGIEVGQQYTVLFEVSTNPDWGPDSPKYLTSEEIGTLLVLHTEDNTATVLITDSKEDLKAGMPLQAFK</sequence>
<dbReference type="Proteomes" id="UP000525298">
    <property type="component" value="Unassembled WGS sequence"/>
</dbReference>
<evidence type="ECO:0000313" key="3">
    <source>
        <dbReference type="EMBL" id="MBA2880854.1"/>
    </source>
</evidence>
<feature type="chain" id="PRO_5031483146" description="LysM domain-containing protein" evidence="1">
    <location>
        <begin position="33"/>
        <end position="340"/>
    </location>
</feature>
<evidence type="ECO:0000259" key="2">
    <source>
        <dbReference type="PROSITE" id="PS51782"/>
    </source>
</evidence>
<dbReference type="Gene3D" id="3.10.350.10">
    <property type="entry name" value="LysM domain"/>
    <property type="match status" value="1"/>
</dbReference>
<organism evidence="3 4">
    <name type="scientific">Desulfosalsimonas propionicica</name>
    <dbReference type="NCBI Taxonomy" id="332175"/>
    <lineage>
        <taxon>Bacteria</taxon>
        <taxon>Pseudomonadati</taxon>
        <taxon>Thermodesulfobacteriota</taxon>
        <taxon>Desulfobacteria</taxon>
        <taxon>Desulfobacterales</taxon>
        <taxon>Desulfosalsimonadaceae</taxon>
        <taxon>Desulfosalsimonas</taxon>
    </lineage>
</organism>
<dbReference type="SUPFAM" id="SSF54106">
    <property type="entry name" value="LysM domain"/>
    <property type="match status" value="1"/>
</dbReference>
<dbReference type="Pfam" id="PF01476">
    <property type="entry name" value="LysM"/>
    <property type="match status" value="1"/>
</dbReference>
<reference evidence="3 4" key="1">
    <citation type="submission" date="2020-07" db="EMBL/GenBank/DDBJ databases">
        <title>Genomic Encyclopedia of Type Strains, Phase IV (KMG-IV): sequencing the most valuable type-strain genomes for metagenomic binning, comparative biology and taxonomic classification.</title>
        <authorList>
            <person name="Goeker M."/>
        </authorList>
    </citation>
    <scope>NUCLEOTIDE SEQUENCE [LARGE SCALE GENOMIC DNA]</scope>
    <source>
        <strain evidence="3 4">DSM 17721</strain>
    </source>
</reference>
<name>A0A7W0C878_9BACT</name>
<dbReference type="EMBL" id="JACDUS010000002">
    <property type="protein sequence ID" value="MBA2880854.1"/>
    <property type="molecule type" value="Genomic_DNA"/>
</dbReference>
<dbReference type="CDD" id="cd00118">
    <property type="entry name" value="LysM"/>
    <property type="match status" value="1"/>
</dbReference>
<gene>
    <name evidence="3" type="ORF">HNR65_001172</name>
</gene>
<feature type="signal peptide" evidence="1">
    <location>
        <begin position="1"/>
        <end position="32"/>
    </location>
</feature>
<accession>A0A7W0C878</accession>
<comment type="caution">
    <text evidence="3">The sequence shown here is derived from an EMBL/GenBank/DDBJ whole genome shotgun (WGS) entry which is preliminary data.</text>
</comment>
<dbReference type="AlphaFoldDB" id="A0A7W0C878"/>
<feature type="domain" description="LysM" evidence="2">
    <location>
        <begin position="45"/>
        <end position="93"/>
    </location>
</feature>
<dbReference type="SMART" id="SM00257">
    <property type="entry name" value="LysM"/>
    <property type="match status" value="1"/>
</dbReference>
<dbReference type="PANTHER" id="PTHR34700">
    <property type="entry name" value="POTASSIUM BINDING PROTEIN KBP"/>
    <property type="match status" value="1"/>
</dbReference>
<keyword evidence="4" id="KW-1185">Reference proteome</keyword>
<dbReference type="PANTHER" id="PTHR34700:SF4">
    <property type="entry name" value="PHAGE-LIKE ELEMENT PBSX PROTEIN XKDP"/>
    <property type="match status" value="1"/>
</dbReference>
<protein>
    <recommendedName>
        <fullName evidence="2">LysM domain-containing protein</fullName>
    </recommendedName>
</protein>
<evidence type="ECO:0000256" key="1">
    <source>
        <dbReference type="SAM" id="SignalP"/>
    </source>
</evidence>
<keyword evidence="1" id="KW-0732">Signal</keyword>
<dbReference type="PROSITE" id="PS51782">
    <property type="entry name" value="LYSM"/>
    <property type="match status" value="1"/>
</dbReference>
<dbReference type="InterPro" id="IPR036779">
    <property type="entry name" value="LysM_dom_sf"/>
</dbReference>
<dbReference type="InterPro" id="IPR018392">
    <property type="entry name" value="LysM"/>
</dbReference>
<dbReference type="RefSeq" id="WP_181550507.1">
    <property type="nucleotide sequence ID" value="NZ_JACDUS010000002.1"/>
</dbReference>
<proteinExistence type="predicted"/>
<evidence type="ECO:0000313" key="4">
    <source>
        <dbReference type="Proteomes" id="UP000525298"/>
    </source>
</evidence>